<evidence type="ECO:0008006" key="5">
    <source>
        <dbReference type="Google" id="ProtNLM"/>
    </source>
</evidence>
<dbReference type="SUPFAM" id="SSF160574">
    <property type="entry name" value="BT0923-like"/>
    <property type="match status" value="1"/>
</dbReference>
<keyword evidence="4" id="KW-1185">Reference proteome</keyword>
<feature type="region of interest" description="Disordered" evidence="1">
    <location>
        <begin position="20"/>
        <end position="42"/>
    </location>
</feature>
<evidence type="ECO:0000313" key="4">
    <source>
        <dbReference type="Proteomes" id="UP000479293"/>
    </source>
</evidence>
<evidence type="ECO:0000256" key="1">
    <source>
        <dbReference type="SAM" id="MobiDB-lite"/>
    </source>
</evidence>
<feature type="chain" id="PRO_5028924157" description="Beta-lactamase-inhibitor-like PepSY-like domain-containing protein" evidence="2">
    <location>
        <begin position="21"/>
        <end position="170"/>
    </location>
</feature>
<dbReference type="RefSeq" id="WP_152761327.1">
    <property type="nucleotide sequence ID" value="NZ_WHLY01000002.1"/>
</dbReference>
<dbReference type="Gene3D" id="3.10.450.360">
    <property type="match status" value="1"/>
</dbReference>
<dbReference type="EMBL" id="WHLY01000002">
    <property type="protein sequence ID" value="MPR34804.1"/>
    <property type="molecule type" value="Genomic_DNA"/>
</dbReference>
<accession>A0A7C9F9N5</accession>
<protein>
    <recommendedName>
        <fullName evidence="5">Beta-lactamase-inhibitor-like PepSY-like domain-containing protein</fullName>
    </recommendedName>
</protein>
<evidence type="ECO:0000256" key="2">
    <source>
        <dbReference type="SAM" id="SignalP"/>
    </source>
</evidence>
<feature type="compositionally biased region" description="Low complexity" evidence="1">
    <location>
        <begin position="20"/>
        <end position="37"/>
    </location>
</feature>
<dbReference type="Proteomes" id="UP000479293">
    <property type="component" value="Unassembled WGS sequence"/>
</dbReference>
<sequence length="170" mass="18474">MKRSIILAALAAITTLGVQAQSTTPQTNAPATTQTQPGNTANLPYSGLATYNVLDPNRVPQNVKTSFGTDYQGINGAKWESNNDVYRSTFMQNGKNMSVLYDKNGKMRETRTAMQMSDLPASVRTSLQGKEANLPYEVKVGNNTYYTATVGGKPSYYDANGKAVTMPKMK</sequence>
<dbReference type="AlphaFoldDB" id="A0A7C9F9N5"/>
<evidence type="ECO:0000313" key="3">
    <source>
        <dbReference type="EMBL" id="MPR34804.1"/>
    </source>
</evidence>
<reference evidence="3 4" key="1">
    <citation type="submission" date="2019-10" db="EMBL/GenBank/DDBJ databases">
        <title>Draft Genome Sequence of Cytophagaceae sp. SJW1-29.</title>
        <authorList>
            <person name="Choi A."/>
        </authorList>
    </citation>
    <scope>NUCLEOTIDE SEQUENCE [LARGE SCALE GENOMIC DNA]</scope>
    <source>
        <strain evidence="3 4">SJW1-29</strain>
    </source>
</reference>
<proteinExistence type="predicted"/>
<comment type="caution">
    <text evidence="3">The sequence shown here is derived from an EMBL/GenBank/DDBJ whole genome shotgun (WGS) entry which is preliminary data.</text>
</comment>
<organism evidence="3 4">
    <name type="scientific">Salmonirosea aquatica</name>
    <dbReference type="NCBI Taxonomy" id="2654236"/>
    <lineage>
        <taxon>Bacteria</taxon>
        <taxon>Pseudomonadati</taxon>
        <taxon>Bacteroidota</taxon>
        <taxon>Cytophagia</taxon>
        <taxon>Cytophagales</taxon>
        <taxon>Spirosomataceae</taxon>
        <taxon>Salmonirosea</taxon>
    </lineage>
</organism>
<name>A0A7C9F9N5_9BACT</name>
<keyword evidence="2" id="KW-0732">Signal</keyword>
<gene>
    <name evidence="3" type="ORF">GBK04_15945</name>
</gene>
<feature type="signal peptide" evidence="2">
    <location>
        <begin position="1"/>
        <end position="20"/>
    </location>
</feature>